<reference evidence="2" key="1">
    <citation type="submission" date="2021-06" db="EMBL/GenBank/DDBJ databases">
        <title>50 bacteria genomes isolated from Dapeng, Shenzhen, China.</title>
        <authorList>
            <person name="Zheng W."/>
            <person name="Yu S."/>
            <person name="Huang Y."/>
        </authorList>
    </citation>
    <scope>NUCLEOTIDE SEQUENCE</scope>
    <source>
        <strain evidence="2">DP4N28-2</strain>
    </source>
</reference>
<accession>A0A9Q3XDW2</accession>
<evidence type="ECO:0000313" key="3">
    <source>
        <dbReference type="Proteomes" id="UP000824927"/>
    </source>
</evidence>
<dbReference type="Proteomes" id="UP000824927">
    <property type="component" value="Unassembled WGS sequence"/>
</dbReference>
<gene>
    <name evidence="2" type="ORF">KUV31_07890</name>
</gene>
<sequence length="175" mass="18160">MAAMHANARPALAAVLSLSLAACAGSSADYPSLAIRESERSEGTFGSPEPKRLDIPPVEVDLTGGLDARLASLVADARNAHEAFEETRPRAEELVAAASGTSLGSDRWAAAQVALAELDSARSRAAVPLGDLDAIYTAARVGADDITAIESARDEVIALVRIEDAVLADLRGRVE</sequence>
<comment type="caution">
    <text evidence="2">The sequence shown here is derived from an EMBL/GenBank/DDBJ whole genome shotgun (WGS) entry which is preliminary data.</text>
</comment>
<dbReference type="AlphaFoldDB" id="A0A9Q3XDW2"/>
<name>A0A9Q3XDW2_9SPHN</name>
<organism evidence="2 3">
    <name type="scientific">Qipengyuania aquimaris</name>
    <dbReference type="NCBI Taxonomy" id="255984"/>
    <lineage>
        <taxon>Bacteria</taxon>
        <taxon>Pseudomonadati</taxon>
        <taxon>Pseudomonadota</taxon>
        <taxon>Alphaproteobacteria</taxon>
        <taxon>Sphingomonadales</taxon>
        <taxon>Erythrobacteraceae</taxon>
        <taxon>Qipengyuania</taxon>
    </lineage>
</organism>
<evidence type="ECO:0000256" key="1">
    <source>
        <dbReference type="SAM" id="SignalP"/>
    </source>
</evidence>
<feature type="signal peptide" evidence="1">
    <location>
        <begin position="1"/>
        <end position="24"/>
    </location>
</feature>
<dbReference type="RefSeq" id="WP_222405134.1">
    <property type="nucleotide sequence ID" value="NZ_JAHVKP010000001.1"/>
</dbReference>
<keyword evidence="1" id="KW-0732">Signal</keyword>
<feature type="chain" id="PRO_5040467541" description="DUF4398 domain-containing protein" evidence="1">
    <location>
        <begin position="25"/>
        <end position="175"/>
    </location>
</feature>
<protein>
    <recommendedName>
        <fullName evidence="4">DUF4398 domain-containing protein</fullName>
    </recommendedName>
</protein>
<evidence type="ECO:0000313" key="2">
    <source>
        <dbReference type="EMBL" id="MBY6218260.1"/>
    </source>
</evidence>
<evidence type="ECO:0008006" key="4">
    <source>
        <dbReference type="Google" id="ProtNLM"/>
    </source>
</evidence>
<proteinExistence type="predicted"/>
<dbReference type="EMBL" id="JAHVKP010000001">
    <property type="protein sequence ID" value="MBY6218260.1"/>
    <property type="molecule type" value="Genomic_DNA"/>
</dbReference>